<dbReference type="AlphaFoldDB" id="A0A328U424"/>
<keyword evidence="3 5" id="KW-0546">Nucleotide metabolism</keyword>
<evidence type="ECO:0000256" key="1">
    <source>
        <dbReference type="ARBA" id="ARBA00006581"/>
    </source>
</evidence>
<evidence type="ECO:0000313" key="8">
    <source>
        <dbReference type="Proteomes" id="UP000249260"/>
    </source>
</evidence>
<dbReference type="PANTHER" id="PTHR11241:SF0">
    <property type="entry name" value="DEOXYURIDINE 5'-TRIPHOSPHATE NUCLEOTIDOHYDROLASE"/>
    <property type="match status" value="1"/>
</dbReference>
<keyword evidence="8" id="KW-1185">Reference proteome</keyword>
<name>A0A328U424_9BACL</name>
<proteinExistence type="inferred from homology"/>
<dbReference type="InterPro" id="IPR008181">
    <property type="entry name" value="dUTPase"/>
</dbReference>
<comment type="function">
    <text evidence="5">This enzyme is involved in nucleotide metabolism: it produces dUMP, the immediate precursor of thymidine nucleotides and it decreases the intracellular concentration of dUTP so that uracil cannot be incorporated into DNA.</text>
</comment>
<dbReference type="GO" id="GO:0000287">
    <property type="term" value="F:magnesium ion binding"/>
    <property type="evidence" value="ECO:0007669"/>
    <property type="project" value="UniProtKB-UniRule"/>
</dbReference>
<feature type="binding site" evidence="5">
    <location>
        <begin position="79"/>
        <end position="81"/>
    </location>
    <ligand>
        <name>substrate</name>
    </ligand>
</feature>
<dbReference type="GO" id="GO:0046081">
    <property type="term" value="P:dUTP catabolic process"/>
    <property type="evidence" value="ECO:0007669"/>
    <property type="project" value="InterPro"/>
</dbReference>
<comment type="similarity">
    <text evidence="1 5">Belongs to the dUTPase family.</text>
</comment>
<dbReference type="NCBIfam" id="TIGR00576">
    <property type="entry name" value="dut"/>
    <property type="match status" value="1"/>
</dbReference>
<feature type="domain" description="dUTPase-like" evidence="6">
    <location>
        <begin position="27"/>
        <end position="158"/>
    </location>
</feature>
<dbReference type="EMBL" id="QLUW01000002">
    <property type="protein sequence ID" value="RAP76211.1"/>
    <property type="molecule type" value="Genomic_DNA"/>
</dbReference>
<feature type="binding site" evidence="5">
    <location>
        <position position="92"/>
    </location>
    <ligand>
        <name>substrate</name>
    </ligand>
</feature>
<protein>
    <recommendedName>
        <fullName evidence="5">Deoxyuridine 5'-triphosphate nucleotidohydrolase</fullName>
        <shortName evidence="5">dUTPase</shortName>
        <ecNumber evidence="5">3.6.1.23</ecNumber>
    </recommendedName>
    <alternativeName>
        <fullName evidence="5">dUTP pyrophosphatase</fullName>
    </alternativeName>
</protein>
<dbReference type="Pfam" id="PF00692">
    <property type="entry name" value="dUTPase"/>
    <property type="match status" value="1"/>
</dbReference>
<dbReference type="CDD" id="cd07557">
    <property type="entry name" value="trimeric_dUTPase"/>
    <property type="match status" value="1"/>
</dbReference>
<comment type="caution">
    <text evidence="5">Lacks conserved residue(s) required for the propagation of feature annotation.</text>
</comment>
<evidence type="ECO:0000259" key="6">
    <source>
        <dbReference type="Pfam" id="PF00692"/>
    </source>
</evidence>
<keyword evidence="2 5" id="KW-0378">Hydrolase</keyword>
<evidence type="ECO:0000256" key="4">
    <source>
        <dbReference type="ARBA" id="ARBA00047686"/>
    </source>
</evidence>
<dbReference type="UniPathway" id="UPA00610">
    <property type="reaction ID" value="UER00666"/>
</dbReference>
<dbReference type="GO" id="GO:0004170">
    <property type="term" value="F:dUTP diphosphatase activity"/>
    <property type="evidence" value="ECO:0007669"/>
    <property type="project" value="UniProtKB-UniRule"/>
</dbReference>
<accession>A0A328U424</accession>
<dbReference type="InterPro" id="IPR033704">
    <property type="entry name" value="dUTPase_trimeric"/>
</dbReference>
<organism evidence="7 8">
    <name type="scientific">Paenibacillus montanisoli</name>
    <dbReference type="NCBI Taxonomy" id="2081970"/>
    <lineage>
        <taxon>Bacteria</taxon>
        <taxon>Bacillati</taxon>
        <taxon>Bacillota</taxon>
        <taxon>Bacilli</taxon>
        <taxon>Bacillales</taxon>
        <taxon>Paenibacillaceae</taxon>
        <taxon>Paenibacillus</taxon>
    </lineage>
</organism>
<dbReference type="Gene3D" id="2.70.40.10">
    <property type="match status" value="1"/>
</dbReference>
<dbReference type="HAMAP" id="MF_00116">
    <property type="entry name" value="dUTPase_bact"/>
    <property type="match status" value="1"/>
</dbReference>
<comment type="catalytic activity">
    <reaction evidence="4 5">
        <text>dUTP + H2O = dUMP + diphosphate + H(+)</text>
        <dbReference type="Rhea" id="RHEA:10248"/>
        <dbReference type="ChEBI" id="CHEBI:15377"/>
        <dbReference type="ChEBI" id="CHEBI:15378"/>
        <dbReference type="ChEBI" id="CHEBI:33019"/>
        <dbReference type="ChEBI" id="CHEBI:61555"/>
        <dbReference type="ChEBI" id="CHEBI:246422"/>
        <dbReference type="EC" id="3.6.1.23"/>
    </reaction>
</comment>
<evidence type="ECO:0000256" key="2">
    <source>
        <dbReference type="ARBA" id="ARBA00022801"/>
    </source>
</evidence>
<dbReference type="SUPFAM" id="SSF51283">
    <property type="entry name" value="dUTPase-like"/>
    <property type="match status" value="1"/>
</dbReference>
<dbReference type="NCBIfam" id="NF001862">
    <property type="entry name" value="PRK00601.1"/>
    <property type="match status" value="1"/>
</dbReference>
<comment type="pathway">
    <text evidence="5">Pyrimidine metabolism; dUMP biosynthesis; dUMP from dCTP (dUTP route): step 2/2.</text>
</comment>
<dbReference type="InterPro" id="IPR036157">
    <property type="entry name" value="dUTPase-like_sf"/>
</dbReference>
<dbReference type="GO" id="GO:0006226">
    <property type="term" value="P:dUMP biosynthetic process"/>
    <property type="evidence" value="ECO:0007669"/>
    <property type="project" value="UniProtKB-UniRule"/>
</dbReference>
<evidence type="ECO:0000256" key="5">
    <source>
        <dbReference type="HAMAP-Rule" id="MF_00116"/>
    </source>
</evidence>
<evidence type="ECO:0000256" key="3">
    <source>
        <dbReference type="ARBA" id="ARBA00023080"/>
    </source>
</evidence>
<reference evidence="7 8" key="1">
    <citation type="submission" date="2018-06" db="EMBL/GenBank/DDBJ databases">
        <title>Paenibacillus montanisoli sp. nov., isolated from mountain area soil.</title>
        <authorList>
            <person name="Wu M."/>
        </authorList>
    </citation>
    <scope>NUCLEOTIDE SEQUENCE [LARGE SCALE GENOMIC DNA]</scope>
    <source>
        <strain evidence="7 8">RA17</strain>
    </source>
</reference>
<keyword evidence="5" id="KW-0479">Metal-binding</keyword>
<keyword evidence="5" id="KW-0460">Magnesium</keyword>
<dbReference type="EC" id="3.6.1.23" evidence="5"/>
<dbReference type="Proteomes" id="UP000249260">
    <property type="component" value="Unassembled WGS sequence"/>
</dbReference>
<dbReference type="InterPro" id="IPR029054">
    <property type="entry name" value="dUTPase-like"/>
</dbReference>
<evidence type="ECO:0000313" key="7">
    <source>
        <dbReference type="EMBL" id="RAP76211.1"/>
    </source>
</evidence>
<feature type="binding site" evidence="5">
    <location>
        <begin position="96"/>
        <end position="98"/>
    </location>
    <ligand>
        <name>substrate</name>
    </ligand>
</feature>
<comment type="caution">
    <text evidence="7">The sequence shown here is derived from an EMBL/GenBank/DDBJ whole genome shotgun (WGS) entry which is preliminary data.</text>
</comment>
<gene>
    <name evidence="5" type="primary">dut</name>
    <name evidence="7" type="ORF">DL346_12445</name>
</gene>
<dbReference type="OrthoDB" id="9809956at2"/>
<sequence>MIKQQRRSGGIRLFQVVFKRLPGNEELALPRKMSELAAGFDLQAAVIEPVTLNPGERKLIPTGFAMAMPAELEAQIRPRSGLAFKHGITCLNSPGTIDADYRGEVKVLLVNLGQEPFVIERGERIAQMLFQVVPAVQITEADELPDTVRGAGGFGHTGV</sequence>
<comment type="cofactor">
    <cofactor evidence="5">
        <name>Mg(2+)</name>
        <dbReference type="ChEBI" id="CHEBI:18420"/>
    </cofactor>
</comment>
<dbReference type="RefSeq" id="WP_112882433.1">
    <property type="nucleotide sequence ID" value="NZ_QLUW01000002.1"/>
</dbReference>
<dbReference type="PANTHER" id="PTHR11241">
    <property type="entry name" value="DEOXYURIDINE 5'-TRIPHOSPHATE NUCLEOTIDOHYDROLASE"/>
    <property type="match status" value="1"/>
</dbReference>